<sequence length="204" mass="20129">MEVRAPGTFGSGPTGPLPEGPRVGCAGRSFFADGRDEGSAEAEAAACEGAAVALGLGVASGPALPSVAPGPTAGEAGPVGGPPAEPGPSAVCAPPAPGDEDEAVAEVRAGASPDTRMYALPAPVSRTTVATTAGTDTVLRVRRRPPATRPAWRGPEGRPGPALSTSCPYLSSRNCIASPPRCDGPSGLTQEETWGSGGDNAFFV</sequence>
<reference evidence="2 3" key="1">
    <citation type="submission" date="2016-01" db="EMBL/GenBank/DDBJ databases">
        <title>Streptomyces amritsarensis strain MTCC 11845 genome sequencing and assembly.</title>
        <authorList>
            <person name="Sharma D."/>
            <person name="Nair G.R."/>
            <person name="Kaur G."/>
            <person name="Manhas R.K."/>
            <person name="Mayilraj S."/>
        </authorList>
    </citation>
    <scope>NUCLEOTIDE SEQUENCE [LARGE SCALE GENOMIC DNA]</scope>
    <source>
        <strain evidence="2 3">MTCC 11845</strain>
    </source>
</reference>
<feature type="region of interest" description="Disordered" evidence="1">
    <location>
        <begin position="184"/>
        <end position="204"/>
    </location>
</feature>
<dbReference type="Proteomes" id="UP000187151">
    <property type="component" value="Unassembled WGS sequence"/>
</dbReference>
<comment type="caution">
    <text evidence="2">The sequence shown here is derived from an EMBL/GenBank/DDBJ whole genome shotgun (WGS) entry which is preliminary data.</text>
</comment>
<accession>A0ABX3G7J2</accession>
<dbReference type="EMBL" id="MQUR01000008">
    <property type="protein sequence ID" value="OLZ71743.1"/>
    <property type="molecule type" value="Genomic_DNA"/>
</dbReference>
<evidence type="ECO:0000256" key="1">
    <source>
        <dbReference type="SAM" id="MobiDB-lite"/>
    </source>
</evidence>
<organism evidence="2 3">
    <name type="scientific">Streptomyces amritsarensis</name>
    <dbReference type="NCBI Taxonomy" id="681158"/>
    <lineage>
        <taxon>Bacteria</taxon>
        <taxon>Bacillati</taxon>
        <taxon>Actinomycetota</taxon>
        <taxon>Actinomycetes</taxon>
        <taxon>Kitasatosporales</taxon>
        <taxon>Streptomycetaceae</taxon>
        <taxon>Streptomyces</taxon>
    </lineage>
</organism>
<evidence type="ECO:0000313" key="3">
    <source>
        <dbReference type="Proteomes" id="UP000187151"/>
    </source>
</evidence>
<feature type="region of interest" description="Disordered" evidence="1">
    <location>
        <begin position="1"/>
        <end position="23"/>
    </location>
</feature>
<protein>
    <submittedName>
        <fullName evidence="2">Uncharacterized protein</fullName>
    </submittedName>
</protein>
<keyword evidence="3" id="KW-1185">Reference proteome</keyword>
<proteinExistence type="predicted"/>
<name>A0ABX3G7J2_9ACTN</name>
<evidence type="ECO:0000313" key="2">
    <source>
        <dbReference type="EMBL" id="OLZ71743.1"/>
    </source>
</evidence>
<feature type="region of interest" description="Disordered" evidence="1">
    <location>
        <begin position="69"/>
        <end position="100"/>
    </location>
</feature>
<gene>
    <name evidence="2" type="ORF">AVW11_05745</name>
</gene>